<proteinExistence type="predicted"/>
<sequence>MSLSSQRAKGNTLMVFEASHEPDLDEEWKIAQLYFGLAGLEAYYLSFRSLFPKIGKRILCLLSGSIGHLEYTGRVDEMRLFSFIMLVKLAKVIPSMIHHAIKAVMKPVVDKLGNLCAWVDILESDVAALRKEMEIWNAMVPPMGVDLNHRQKLLNHKEWRGVPPMIGVLGLV</sequence>
<evidence type="ECO:0000313" key="1">
    <source>
        <dbReference type="EMBL" id="MCE3215969.1"/>
    </source>
</evidence>
<evidence type="ECO:0000313" key="2">
    <source>
        <dbReference type="Proteomes" id="UP000823775"/>
    </source>
</evidence>
<organism evidence="1 2">
    <name type="scientific">Datura stramonium</name>
    <name type="common">Jimsonweed</name>
    <name type="synonym">Common thornapple</name>
    <dbReference type="NCBI Taxonomy" id="4076"/>
    <lineage>
        <taxon>Eukaryota</taxon>
        <taxon>Viridiplantae</taxon>
        <taxon>Streptophyta</taxon>
        <taxon>Embryophyta</taxon>
        <taxon>Tracheophyta</taxon>
        <taxon>Spermatophyta</taxon>
        <taxon>Magnoliopsida</taxon>
        <taxon>eudicotyledons</taxon>
        <taxon>Gunneridae</taxon>
        <taxon>Pentapetalae</taxon>
        <taxon>asterids</taxon>
        <taxon>lamiids</taxon>
        <taxon>Solanales</taxon>
        <taxon>Solanaceae</taxon>
        <taxon>Solanoideae</taxon>
        <taxon>Datureae</taxon>
        <taxon>Datura</taxon>
    </lineage>
</organism>
<comment type="caution">
    <text evidence="1">The sequence shown here is derived from an EMBL/GenBank/DDBJ whole genome shotgun (WGS) entry which is preliminary data.</text>
</comment>
<accession>A0ABS8WWT3</accession>
<name>A0ABS8WWT3_DATST</name>
<keyword evidence="2" id="KW-1185">Reference proteome</keyword>
<dbReference type="Proteomes" id="UP000823775">
    <property type="component" value="Unassembled WGS sequence"/>
</dbReference>
<gene>
    <name evidence="1" type="ORF">HAX54_004222</name>
</gene>
<protein>
    <submittedName>
        <fullName evidence="1">Uncharacterized protein</fullName>
    </submittedName>
</protein>
<dbReference type="EMBL" id="JACEIK010011926">
    <property type="protein sequence ID" value="MCE3215969.1"/>
    <property type="molecule type" value="Genomic_DNA"/>
</dbReference>
<reference evidence="1 2" key="1">
    <citation type="journal article" date="2021" name="BMC Genomics">
        <title>Datura genome reveals duplications of psychoactive alkaloid biosynthetic genes and high mutation rate following tissue culture.</title>
        <authorList>
            <person name="Rajewski A."/>
            <person name="Carter-House D."/>
            <person name="Stajich J."/>
            <person name="Litt A."/>
        </authorList>
    </citation>
    <scope>NUCLEOTIDE SEQUENCE [LARGE SCALE GENOMIC DNA]</scope>
    <source>
        <strain evidence="1">AR-01</strain>
    </source>
</reference>